<comment type="caution">
    <text evidence="2">The sequence shown here is derived from an EMBL/GenBank/DDBJ whole genome shotgun (WGS) entry which is preliminary data.</text>
</comment>
<dbReference type="CDD" id="cd00093">
    <property type="entry name" value="HTH_XRE"/>
    <property type="match status" value="1"/>
</dbReference>
<dbReference type="Gene3D" id="1.10.260.40">
    <property type="entry name" value="lambda repressor-like DNA-binding domains"/>
    <property type="match status" value="1"/>
</dbReference>
<dbReference type="PROSITE" id="PS50943">
    <property type="entry name" value="HTH_CROC1"/>
    <property type="match status" value="1"/>
</dbReference>
<dbReference type="EMBL" id="JACHJL010000052">
    <property type="protein sequence ID" value="MBB5940428.1"/>
    <property type="molecule type" value="Genomic_DNA"/>
</dbReference>
<feature type="domain" description="HTH cro/C1-type" evidence="1">
    <location>
        <begin position="23"/>
        <end position="86"/>
    </location>
</feature>
<organism evidence="2 3">
    <name type="scientific">Streptomyces zagrosensis</name>
    <dbReference type="NCBI Taxonomy" id="1042984"/>
    <lineage>
        <taxon>Bacteria</taxon>
        <taxon>Bacillati</taxon>
        <taxon>Actinomycetota</taxon>
        <taxon>Actinomycetes</taxon>
        <taxon>Kitasatosporales</taxon>
        <taxon>Streptomycetaceae</taxon>
        <taxon>Streptomyces</taxon>
    </lineage>
</organism>
<evidence type="ECO:0000259" key="1">
    <source>
        <dbReference type="PROSITE" id="PS50943"/>
    </source>
</evidence>
<sequence length="439" mass="48015">MQRGLSVSAIAEAIREHCSVSRLRAHRLARGKTLREVADELRQLAGPHGPRPDKLQLGHWETGDHSPRPAVIELLARHYDCSLMELGFDSPMLTAHTEPSARDVRAVRPVISHPDEPGATFEGRLDAARRLTDRTLATSSTSSAQLDVLEERVHWASQQYVYTPPEPMLGDLLELLDEVRSLAMDRQPASVQTRLSEQTALLATLIADSLMKLGLLAKARAWYGTARTAADDSGLIEIRARVRAQAAMLPFYYGPIEAAVALTREAHLLTRGRPTATAAFAAAAQARALAKLGDTRGAQDALRHATTTFERCDPGLEDHAFSFPERRLMLYQSGTYTALGLTSQARHVQDQALSQYPARTGIDPTLLRLETAIGLARDHSTAEACQLAGSAYLQVAPDHRTTIVEQRAREVITALPPAIRTTRAAKELNEILALPPGQK</sequence>
<reference evidence="2 3" key="1">
    <citation type="submission" date="2020-08" db="EMBL/GenBank/DDBJ databases">
        <title>Genomic Encyclopedia of Type Strains, Phase III (KMG-III): the genomes of soil and plant-associated and newly described type strains.</title>
        <authorList>
            <person name="Whitman W."/>
        </authorList>
    </citation>
    <scope>NUCLEOTIDE SEQUENCE [LARGE SCALE GENOMIC DNA]</scope>
    <source>
        <strain evidence="2 3">CECT 8305</strain>
    </source>
</reference>
<dbReference type="AlphaFoldDB" id="A0A7W9V2L3"/>
<proteinExistence type="predicted"/>
<dbReference type="RefSeq" id="WP_184580543.1">
    <property type="nucleotide sequence ID" value="NZ_JACHJL010000052.1"/>
</dbReference>
<dbReference type="InterPro" id="IPR010982">
    <property type="entry name" value="Lambda_DNA-bd_dom_sf"/>
</dbReference>
<gene>
    <name evidence="2" type="ORF">FHS42_007526</name>
</gene>
<keyword evidence="3" id="KW-1185">Reference proteome</keyword>
<evidence type="ECO:0000313" key="3">
    <source>
        <dbReference type="Proteomes" id="UP000588098"/>
    </source>
</evidence>
<evidence type="ECO:0000313" key="2">
    <source>
        <dbReference type="EMBL" id="MBB5940428.1"/>
    </source>
</evidence>
<dbReference type="SMART" id="SM00530">
    <property type="entry name" value="HTH_XRE"/>
    <property type="match status" value="1"/>
</dbReference>
<dbReference type="InterPro" id="IPR001387">
    <property type="entry name" value="Cro/C1-type_HTH"/>
</dbReference>
<dbReference type="GO" id="GO:0003677">
    <property type="term" value="F:DNA binding"/>
    <property type="evidence" value="ECO:0007669"/>
    <property type="project" value="InterPro"/>
</dbReference>
<protein>
    <submittedName>
        <fullName evidence="2">Transcriptional regulator with XRE-family HTH domain</fullName>
    </submittedName>
</protein>
<name>A0A7W9V2L3_9ACTN</name>
<dbReference type="SUPFAM" id="SSF47413">
    <property type="entry name" value="lambda repressor-like DNA-binding domains"/>
    <property type="match status" value="1"/>
</dbReference>
<accession>A0A7W9V2L3</accession>
<dbReference type="Proteomes" id="UP000588098">
    <property type="component" value="Unassembled WGS sequence"/>
</dbReference>